<accession>A0ABR9R144</accession>
<evidence type="ECO:0000313" key="2">
    <source>
        <dbReference type="EMBL" id="MBE5036819.1"/>
    </source>
</evidence>
<name>A0ABR9R144_9FIRM</name>
<evidence type="ECO:0000256" key="1">
    <source>
        <dbReference type="SAM" id="Phobius"/>
    </source>
</evidence>
<organism evidence="2 3">
    <name type="scientific">Gemmiger gallinarum</name>
    <dbReference type="NCBI Taxonomy" id="2779354"/>
    <lineage>
        <taxon>Bacteria</taxon>
        <taxon>Bacillati</taxon>
        <taxon>Bacillota</taxon>
        <taxon>Clostridia</taxon>
        <taxon>Eubacteriales</taxon>
        <taxon>Gemmiger</taxon>
    </lineage>
</organism>
<dbReference type="EMBL" id="JADCKC010000001">
    <property type="protein sequence ID" value="MBE5036819.1"/>
    <property type="molecule type" value="Genomic_DNA"/>
</dbReference>
<feature type="transmembrane region" description="Helical" evidence="1">
    <location>
        <begin position="90"/>
        <end position="110"/>
    </location>
</feature>
<feature type="transmembrane region" description="Helical" evidence="1">
    <location>
        <begin position="60"/>
        <end position="78"/>
    </location>
</feature>
<dbReference type="Proteomes" id="UP000768567">
    <property type="component" value="Unassembled WGS sequence"/>
</dbReference>
<keyword evidence="1" id="KW-0812">Transmembrane</keyword>
<feature type="transmembrane region" description="Helical" evidence="1">
    <location>
        <begin position="36"/>
        <end position="53"/>
    </location>
</feature>
<keyword evidence="1" id="KW-0472">Membrane</keyword>
<keyword evidence="1" id="KW-1133">Transmembrane helix</keyword>
<keyword evidence="3" id="KW-1185">Reference proteome</keyword>
<proteinExistence type="predicted"/>
<dbReference type="RefSeq" id="WP_193500101.1">
    <property type="nucleotide sequence ID" value="NZ_JADCKC010000001.1"/>
</dbReference>
<gene>
    <name evidence="2" type="ORF">INF35_03345</name>
</gene>
<comment type="caution">
    <text evidence="2">The sequence shown here is derived from an EMBL/GenBank/DDBJ whole genome shotgun (WGS) entry which is preliminary data.</text>
</comment>
<protein>
    <submittedName>
        <fullName evidence="2">Uncharacterized protein</fullName>
    </submittedName>
</protein>
<reference evidence="2 3" key="1">
    <citation type="submission" date="2020-10" db="EMBL/GenBank/DDBJ databases">
        <title>ChiBAC.</title>
        <authorList>
            <person name="Zenner C."/>
            <person name="Hitch T.C.A."/>
            <person name="Clavel T."/>
        </authorList>
    </citation>
    <scope>NUCLEOTIDE SEQUENCE [LARGE SCALE GENOMIC DNA]</scope>
    <source>
        <strain evidence="2 3">DSM 109015</strain>
    </source>
</reference>
<evidence type="ECO:0000313" key="3">
    <source>
        <dbReference type="Proteomes" id="UP000768567"/>
    </source>
</evidence>
<sequence length="123" mass="13438">MNKRLSGLVSLAVLAGAFLAVRFPLLFLHGMKEWPLDLFAVGAVVIALSGILFGAKLLPAFTAAGYLLGFAAGCLFHWEYAPGQDNLWLLWTGVFLVLVFAGGILEFLAYRRRKTAPPQKTEK</sequence>